<dbReference type="NCBIfam" id="TIGR04089">
    <property type="entry name" value="exp_by_SipW_III"/>
    <property type="match status" value="1"/>
</dbReference>
<evidence type="ECO:0000313" key="2">
    <source>
        <dbReference type="EMBL" id="ASK65514.1"/>
    </source>
</evidence>
<keyword evidence="3" id="KW-1185">Reference proteome</keyword>
<keyword evidence="1" id="KW-0472">Membrane</keyword>
<keyword evidence="1" id="KW-0812">Transmembrane</keyword>
<dbReference type="InterPro" id="IPR023833">
    <property type="entry name" value="Signal_pept_SipW-depend-type"/>
</dbReference>
<reference evidence="3" key="1">
    <citation type="submission" date="2017-07" db="EMBL/GenBank/DDBJ databases">
        <title>Brachybacterium sp. VR2415.</title>
        <authorList>
            <person name="Tak E.J."/>
            <person name="Bae J.-W."/>
        </authorList>
    </citation>
    <scope>NUCLEOTIDE SEQUENCE [LARGE SCALE GENOMIC DNA]</scope>
    <source>
        <strain evidence="3">VR2415</strain>
    </source>
</reference>
<dbReference type="KEGG" id="brv:CFK39_06345"/>
<proteinExistence type="predicted"/>
<organism evidence="2 3">
    <name type="scientific">Brachybacterium avium</name>
    <dbReference type="NCBI Taxonomy" id="2017485"/>
    <lineage>
        <taxon>Bacteria</taxon>
        <taxon>Bacillati</taxon>
        <taxon>Actinomycetota</taxon>
        <taxon>Actinomycetes</taxon>
        <taxon>Micrococcales</taxon>
        <taxon>Dermabacteraceae</taxon>
        <taxon>Brachybacterium</taxon>
    </lineage>
</organism>
<protein>
    <recommendedName>
        <fullName evidence="4">Alternate-type signal peptide domain-containing protein</fullName>
    </recommendedName>
</protein>
<dbReference type="Proteomes" id="UP000198398">
    <property type="component" value="Chromosome"/>
</dbReference>
<dbReference type="NCBIfam" id="TIGR04088">
    <property type="entry name" value="cognate_SipW"/>
    <property type="match status" value="1"/>
</dbReference>
<dbReference type="EMBL" id="CP022316">
    <property type="protein sequence ID" value="ASK65514.1"/>
    <property type="molecule type" value="Genomic_DNA"/>
</dbReference>
<gene>
    <name evidence="2" type="ORF">CFK39_06345</name>
</gene>
<evidence type="ECO:0008006" key="4">
    <source>
        <dbReference type="Google" id="ProtNLM"/>
    </source>
</evidence>
<feature type="transmembrane region" description="Helical" evidence="1">
    <location>
        <begin position="29"/>
        <end position="53"/>
    </location>
</feature>
<evidence type="ECO:0000256" key="1">
    <source>
        <dbReference type="SAM" id="Phobius"/>
    </source>
</evidence>
<keyword evidence="1" id="KW-1133">Transmembrane helix</keyword>
<evidence type="ECO:0000313" key="3">
    <source>
        <dbReference type="Proteomes" id="UP000198398"/>
    </source>
</evidence>
<dbReference type="AlphaFoldDB" id="A0A220UB95"/>
<name>A0A220UB95_9MICO</name>
<sequence>MESSGQEAPTGHLAGAPLHRLRSTQMNKFAKGSVAAGAGLVLLLGGAGTLAYWNDTAELTGGTINTGKLELDADQDMLTESIESQSDLWVPGDERAFATSLTLTADGTNIQGTIALEESSIIGDTPGADEFEIQTSFDLDHVEITGDGELESDGEGGLIFTGSGVYEIPVTVTVELPYGDTATNDSSDIDVDVSGMSFTAEQSPVIAPAG</sequence>
<dbReference type="InterPro" id="IPR024006">
    <property type="entry name" value="Alt_signal_exp_actinobact"/>
</dbReference>
<accession>A0A220UB95</accession>